<dbReference type="EC" id="2.7.11.1" evidence="1"/>
<dbReference type="InterPro" id="IPR050839">
    <property type="entry name" value="Rho-assoc_Ser/Thr_Kinase"/>
</dbReference>
<dbReference type="Pfam" id="PF00069">
    <property type="entry name" value="Pkinase"/>
    <property type="match status" value="1"/>
</dbReference>
<dbReference type="InterPro" id="IPR011009">
    <property type="entry name" value="Kinase-like_dom_sf"/>
</dbReference>
<keyword evidence="5" id="KW-0547">Nucleotide-binding</keyword>
<keyword evidence="3" id="KW-0597">Phosphoprotein</keyword>
<evidence type="ECO:0000256" key="5">
    <source>
        <dbReference type="ARBA" id="ARBA00022741"/>
    </source>
</evidence>
<keyword evidence="2" id="KW-0723">Serine/threonine-protein kinase</keyword>
<dbReference type="SMART" id="SM00220">
    <property type="entry name" value="S_TKc"/>
    <property type="match status" value="1"/>
</dbReference>
<evidence type="ECO:0000256" key="7">
    <source>
        <dbReference type="ARBA" id="ARBA00022840"/>
    </source>
</evidence>
<dbReference type="Gene3D" id="1.10.510.10">
    <property type="entry name" value="Transferase(Phosphotransferase) domain 1"/>
    <property type="match status" value="1"/>
</dbReference>
<dbReference type="GO" id="GO:0005524">
    <property type="term" value="F:ATP binding"/>
    <property type="evidence" value="ECO:0007669"/>
    <property type="project" value="UniProtKB-KW"/>
</dbReference>
<sequence length="181" mass="20955">MKLLRNREKKEAVVSKLLLLLSKLPLRAKKYEEEDEADARKLLLRMPQSNFPNLHEKDIACGKSCSGPLQANGRPSLPNRTQQEQLQHWQKNRRTLAYSTVGTPNYIALEVLLKKGYGMECDWWSLGAIMYEILVSYPPFYEPMATCRKIVNWRTHLKFPEEAKLSVEAKDLISKLLCHID</sequence>
<accession>A0A9D5CUA0</accession>
<dbReference type="InterPro" id="IPR000719">
    <property type="entry name" value="Prot_kinase_dom"/>
</dbReference>
<dbReference type="PROSITE" id="PS50011">
    <property type="entry name" value="PROTEIN_KINASE_DOM"/>
    <property type="match status" value="1"/>
</dbReference>
<protein>
    <recommendedName>
        <fullName evidence="1">non-specific serine/threonine protein kinase</fullName>
        <ecNumber evidence="1">2.7.11.1</ecNumber>
    </recommendedName>
</protein>
<keyword evidence="12" id="KW-1185">Reference proteome</keyword>
<evidence type="ECO:0000313" key="11">
    <source>
        <dbReference type="EMBL" id="KAJ0978687.1"/>
    </source>
</evidence>
<dbReference type="GO" id="GO:0004674">
    <property type="term" value="F:protein serine/threonine kinase activity"/>
    <property type="evidence" value="ECO:0007669"/>
    <property type="project" value="UniProtKB-KW"/>
</dbReference>
<evidence type="ECO:0000256" key="3">
    <source>
        <dbReference type="ARBA" id="ARBA00022553"/>
    </source>
</evidence>
<evidence type="ECO:0000256" key="2">
    <source>
        <dbReference type="ARBA" id="ARBA00022527"/>
    </source>
</evidence>
<evidence type="ECO:0000256" key="8">
    <source>
        <dbReference type="ARBA" id="ARBA00047899"/>
    </source>
</evidence>
<dbReference type="AlphaFoldDB" id="A0A9D5CUA0"/>
<evidence type="ECO:0000256" key="4">
    <source>
        <dbReference type="ARBA" id="ARBA00022679"/>
    </source>
</evidence>
<comment type="caution">
    <text evidence="11">The sequence shown here is derived from an EMBL/GenBank/DDBJ whole genome shotgun (WGS) entry which is preliminary data.</text>
</comment>
<evidence type="ECO:0000256" key="6">
    <source>
        <dbReference type="ARBA" id="ARBA00022777"/>
    </source>
</evidence>
<keyword evidence="6" id="KW-0418">Kinase</keyword>
<comment type="catalytic activity">
    <reaction evidence="9">
        <text>L-seryl-[protein] + ATP = O-phospho-L-seryl-[protein] + ADP + H(+)</text>
        <dbReference type="Rhea" id="RHEA:17989"/>
        <dbReference type="Rhea" id="RHEA-COMP:9863"/>
        <dbReference type="Rhea" id="RHEA-COMP:11604"/>
        <dbReference type="ChEBI" id="CHEBI:15378"/>
        <dbReference type="ChEBI" id="CHEBI:29999"/>
        <dbReference type="ChEBI" id="CHEBI:30616"/>
        <dbReference type="ChEBI" id="CHEBI:83421"/>
        <dbReference type="ChEBI" id="CHEBI:456216"/>
        <dbReference type="EC" id="2.7.11.1"/>
    </reaction>
</comment>
<feature type="domain" description="Protein kinase" evidence="10">
    <location>
        <begin position="1"/>
        <end position="181"/>
    </location>
</feature>
<dbReference type="PANTHER" id="PTHR22988">
    <property type="entry name" value="MYOTONIC DYSTROPHY S/T KINASE-RELATED"/>
    <property type="match status" value="1"/>
</dbReference>
<evidence type="ECO:0000256" key="1">
    <source>
        <dbReference type="ARBA" id="ARBA00012513"/>
    </source>
</evidence>
<proteinExistence type="predicted"/>
<gene>
    <name evidence="11" type="ORF">J5N97_014161</name>
</gene>
<organism evidence="11 12">
    <name type="scientific">Dioscorea zingiberensis</name>
    <dbReference type="NCBI Taxonomy" id="325984"/>
    <lineage>
        <taxon>Eukaryota</taxon>
        <taxon>Viridiplantae</taxon>
        <taxon>Streptophyta</taxon>
        <taxon>Embryophyta</taxon>
        <taxon>Tracheophyta</taxon>
        <taxon>Spermatophyta</taxon>
        <taxon>Magnoliopsida</taxon>
        <taxon>Liliopsida</taxon>
        <taxon>Dioscoreales</taxon>
        <taxon>Dioscoreaceae</taxon>
        <taxon>Dioscorea</taxon>
    </lineage>
</organism>
<reference evidence="11" key="2">
    <citation type="journal article" date="2022" name="Hortic Res">
        <title>The genome of Dioscorea zingiberensis sheds light on the biosynthesis, origin and evolution of the medicinally important diosgenin saponins.</title>
        <authorList>
            <person name="Li Y."/>
            <person name="Tan C."/>
            <person name="Li Z."/>
            <person name="Guo J."/>
            <person name="Li S."/>
            <person name="Chen X."/>
            <person name="Wang C."/>
            <person name="Dai X."/>
            <person name="Yang H."/>
            <person name="Song W."/>
            <person name="Hou L."/>
            <person name="Xu J."/>
            <person name="Tong Z."/>
            <person name="Xu A."/>
            <person name="Yuan X."/>
            <person name="Wang W."/>
            <person name="Yang Q."/>
            <person name="Chen L."/>
            <person name="Sun Z."/>
            <person name="Wang K."/>
            <person name="Pan B."/>
            <person name="Chen J."/>
            <person name="Bao Y."/>
            <person name="Liu F."/>
            <person name="Qi X."/>
            <person name="Gang D.R."/>
            <person name="Wen J."/>
            <person name="Li J."/>
        </authorList>
    </citation>
    <scope>NUCLEOTIDE SEQUENCE</scope>
    <source>
        <strain evidence="11">Dzin_1.0</strain>
    </source>
</reference>
<evidence type="ECO:0000256" key="9">
    <source>
        <dbReference type="ARBA" id="ARBA00048679"/>
    </source>
</evidence>
<comment type="catalytic activity">
    <reaction evidence="8">
        <text>L-threonyl-[protein] + ATP = O-phospho-L-threonyl-[protein] + ADP + H(+)</text>
        <dbReference type="Rhea" id="RHEA:46608"/>
        <dbReference type="Rhea" id="RHEA-COMP:11060"/>
        <dbReference type="Rhea" id="RHEA-COMP:11605"/>
        <dbReference type="ChEBI" id="CHEBI:15378"/>
        <dbReference type="ChEBI" id="CHEBI:30013"/>
        <dbReference type="ChEBI" id="CHEBI:30616"/>
        <dbReference type="ChEBI" id="CHEBI:61977"/>
        <dbReference type="ChEBI" id="CHEBI:456216"/>
        <dbReference type="EC" id="2.7.11.1"/>
    </reaction>
</comment>
<dbReference type="FunFam" id="1.10.510.10:FF:000024">
    <property type="entry name" value="Probable serine/threonine-protein kinase cot-1"/>
    <property type="match status" value="1"/>
</dbReference>
<evidence type="ECO:0000313" key="12">
    <source>
        <dbReference type="Proteomes" id="UP001085076"/>
    </source>
</evidence>
<dbReference type="Proteomes" id="UP001085076">
    <property type="component" value="Miscellaneous, Linkage group lg03"/>
</dbReference>
<dbReference type="GO" id="GO:0007010">
    <property type="term" value="P:cytoskeleton organization"/>
    <property type="evidence" value="ECO:0007669"/>
    <property type="project" value="UniProtKB-ARBA"/>
</dbReference>
<keyword evidence="4" id="KW-0808">Transferase</keyword>
<dbReference type="PANTHER" id="PTHR22988:SF76">
    <property type="entry name" value="CHROMOSOME UNDETERMINED SCAFFOLD_135, WHOLE GENOME SHOTGUN SEQUENCE"/>
    <property type="match status" value="1"/>
</dbReference>
<evidence type="ECO:0000259" key="10">
    <source>
        <dbReference type="PROSITE" id="PS50011"/>
    </source>
</evidence>
<keyword evidence="7" id="KW-0067">ATP-binding</keyword>
<name>A0A9D5CUA0_9LILI</name>
<dbReference type="SUPFAM" id="SSF56112">
    <property type="entry name" value="Protein kinase-like (PK-like)"/>
    <property type="match status" value="1"/>
</dbReference>
<dbReference type="EMBL" id="JAGGNH010000003">
    <property type="protein sequence ID" value="KAJ0978687.1"/>
    <property type="molecule type" value="Genomic_DNA"/>
</dbReference>
<reference evidence="11" key="1">
    <citation type="submission" date="2021-03" db="EMBL/GenBank/DDBJ databases">
        <authorList>
            <person name="Li Z."/>
            <person name="Yang C."/>
        </authorList>
    </citation>
    <scope>NUCLEOTIDE SEQUENCE</scope>
    <source>
        <strain evidence="11">Dzin_1.0</strain>
        <tissue evidence="11">Leaf</tissue>
    </source>
</reference>
<dbReference type="OrthoDB" id="3638488at2759"/>